<dbReference type="RefSeq" id="WP_072920432.1">
    <property type="nucleotide sequence ID" value="NZ_FRDM01000031.1"/>
</dbReference>
<dbReference type="Pfam" id="PF00582">
    <property type="entry name" value="Usp"/>
    <property type="match status" value="1"/>
</dbReference>
<dbReference type="AlphaFoldDB" id="A0A1M7UV18"/>
<dbReference type="PRINTS" id="PR01438">
    <property type="entry name" value="UNVRSLSTRESS"/>
</dbReference>
<dbReference type="InterPro" id="IPR006015">
    <property type="entry name" value="Universal_stress_UspA"/>
</dbReference>
<dbReference type="InterPro" id="IPR006016">
    <property type="entry name" value="UspA"/>
</dbReference>
<name>A0A1M7UV18_9ACTN</name>
<dbReference type="PANTHER" id="PTHR46268:SF6">
    <property type="entry name" value="UNIVERSAL STRESS PROTEIN UP12"/>
    <property type="match status" value="1"/>
</dbReference>
<protein>
    <submittedName>
        <fullName evidence="3">Nucleotide-binding universal stress protein, UspA family</fullName>
    </submittedName>
</protein>
<dbReference type="InterPro" id="IPR014729">
    <property type="entry name" value="Rossmann-like_a/b/a_fold"/>
</dbReference>
<dbReference type="Gene3D" id="3.40.50.620">
    <property type="entry name" value="HUPs"/>
    <property type="match status" value="1"/>
</dbReference>
<dbReference type="CDD" id="cd00293">
    <property type="entry name" value="USP-like"/>
    <property type="match status" value="1"/>
</dbReference>
<organism evidence="3 4">
    <name type="scientific">Geodermatophilus obscurus</name>
    <dbReference type="NCBI Taxonomy" id="1861"/>
    <lineage>
        <taxon>Bacteria</taxon>
        <taxon>Bacillati</taxon>
        <taxon>Actinomycetota</taxon>
        <taxon>Actinomycetes</taxon>
        <taxon>Geodermatophilales</taxon>
        <taxon>Geodermatophilaceae</taxon>
        <taxon>Geodermatophilus</taxon>
    </lineage>
</organism>
<dbReference type="EMBL" id="FRDM01000031">
    <property type="protein sequence ID" value="SHN86832.1"/>
    <property type="molecule type" value="Genomic_DNA"/>
</dbReference>
<evidence type="ECO:0000256" key="1">
    <source>
        <dbReference type="ARBA" id="ARBA00008791"/>
    </source>
</evidence>
<feature type="domain" description="UspA" evidence="2">
    <location>
        <begin position="2"/>
        <end position="133"/>
    </location>
</feature>
<evidence type="ECO:0000313" key="4">
    <source>
        <dbReference type="Proteomes" id="UP000184428"/>
    </source>
</evidence>
<proteinExistence type="inferred from homology"/>
<dbReference type="SUPFAM" id="SSF52402">
    <property type="entry name" value="Adenine nucleotide alpha hydrolases-like"/>
    <property type="match status" value="1"/>
</dbReference>
<evidence type="ECO:0000313" key="3">
    <source>
        <dbReference type="EMBL" id="SHN86832.1"/>
    </source>
</evidence>
<dbReference type="Proteomes" id="UP000184428">
    <property type="component" value="Unassembled WGS sequence"/>
</dbReference>
<reference evidence="3 4" key="1">
    <citation type="submission" date="2016-12" db="EMBL/GenBank/DDBJ databases">
        <authorList>
            <person name="Song W.-J."/>
            <person name="Kurnit D.M."/>
        </authorList>
    </citation>
    <scope>NUCLEOTIDE SEQUENCE [LARGE SCALE GENOMIC DNA]</scope>
    <source>
        <strain evidence="3 4">DSM 43162</strain>
    </source>
</reference>
<evidence type="ECO:0000259" key="2">
    <source>
        <dbReference type="Pfam" id="PF00582"/>
    </source>
</evidence>
<dbReference type="PANTHER" id="PTHR46268">
    <property type="entry name" value="STRESS RESPONSE PROTEIN NHAX"/>
    <property type="match status" value="1"/>
</dbReference>
<dbReference type="OrthoDB" id="5419113at2"/>
<accession>A0A1M7UV18</accession>
<sequence length="138" mass="14700">MTICVAYGPTPEGAAALALAVREARLRGAPLVALATDRQEWFEHDHATDDQALREEIERQLAELRAAGDPEMEVRVVDDGGDAAEAIIDLAIGADAELLVLGLKRRSPVGKLLTGSIAQRIILDSPMPVLVTHAARSS</sequence>
<comment type="similarity">
    <text evidence="1">Belongs to the universal stress protein A family.</text>
</comment>
<gene>
    <name evidence="3" type="ORF">SAMN05660350_04011</name>
</gene>